<dbReference type="PANTHER" id="PTHR34835:SF63">
    <property type="entry name" value="AMINOTRANSFERASE-LIKE PLANT MOBILE DOMAIN-CONTAINING PROTEIN"/>
    <property type="match status" value="1"/>
</dbReference>
<gene>
    <name evidence="2" type="ORF">URODEC1_LOCUS73755</name>
</gene>
<reference evidence="2" key="1">
    <citation type="submission" date="2024-10" db="EMBL/GenBank/DDBJ databases">
        <authorList>
            <person name="Ryan C."/>
        </authorList>
    </citation>
    <scope>NUCLEOTIDE SEQUENCE [LARGE SCALE GENOMIC DNA]</scope>
</reference>
<name>A0ABC9CEW0_9POAL</name>
<dbReference type="AlphaFoldDB" id="A0ABC9CEW0"/>
<dbReference type="EMBL" id="OZ075139">
    <property type="protein sequence ID" value="CAL5017351.1"/>
    <property type="molecule type" value="Genomic_DNA"/>
</dbReference>
<evidence type="ECO:0000313" key="3">
    <source>
        <dbReference type="Proteomes" id="UP001497457"/>
    </source>
</evidence>
<organism evidence="2 3">
    <name type="scientific">Urochloa decumbens</name>
    <dbReference type="NCBI Taxonomy" id="240449"/>
    <lineage>
        <taxon>Eukaryota</taxon>
        <taxon>Viridiplantae</taxon>
        <taxon>Streptophyta</taxon>
        <taxon>Embryophyta</taxon>
        <taxon>Tracheophyta</taxon>
        <taxon>Spermatophyta</taxon>
        <taxon>Magnoliopsida</taxon>
        <taxon>Liliopsida</taxon>
        <taxon>Poales</taxon>
        <taxon>Poaceae</taxon>
        <taxon>PACMAD clade</taxon>
        <taxon>Panicoideae</taxon>
        <taxon>Panicodae</taxon>
        <taxon>Paniceae</taxon>
        <taxon>Melinidinae</taxon>
        <taxon>Urochloa</taxon>
    </lineage>
</organism>
<accession>A0ABC9CEW0</accession>
<evidence type="ECO:0000313" key="2">
    <source>
        <dbReference type="EMBL" id="CAL5017351.1"/>
    </source>
</evidence>
<feature type="compositionally biased region" description="Polar residues" evidence="1">
    <location>
        <begin position="33"/>
        <end position="44"/>
    </location>
</feature>
<dbReference type="Proteomes" id="UP001497457">
    <property type="component" value="Chromosome 29rd"/>
</dbReference>
<keyword evidence="3" id="KW-1185">Reference proteome</keyword>
<sequence length="819" mass="92361">MAKERPPDWMPDFSYATRVAHPSSSAPGLRVSRASSNPPRSANISDDEDSMCNITNRCSPKAVYTMVSKLSEFKKQLIRDIGFGGILDLPCINKVNLRLSAWLLTKLDTEDSELVISESRRIYVHERDVGIVFGLPCGEIDVASMDVTSEQIESIKSLCGLNSKDGRSFKGVEFVLEKHLDDRSSRIERDSFKIAFVIFLMGHLLAPSAKYDCGNLDFWGALKDTEMLERMNWCRYVYSHVLDAAQKARDEMIRKNRVTNLYGCHLFLQVLFLDNVDIRGLNKKHNILPRISVFDAESLKTMATMCESRDGSNFNSFVGLRAPNSTAYMRHMYQSVHNVTRRPVTPLPHTPLPLSSTHQGPSEQLTAETYTFREHADFGSYIRARYPTLNKLYAIDYIRMHNAKMFREITSFRSSVMRLNAKLLDWLVSNVDPVHLAMIHKKPLQSPPMPDDAAMKVNIPSTAVPVTPIVQQPSSSYVQKAVVFNQPHHEVDKSCLEIEQHSPVAVVATATGGTATPGRGFGVQPKEMRASETVKRAADDQHSVHVKKKRLHIDPPSFDLGIDTSPLADPFVTPKSKVAQIPHVISPIPYQSGIPSVYHSAHSAVPPSPISSTINFAQEVVQDMIDTIGDGSSQKEYVLYVFIVLFVSLWIVHPFPKQLVISARDIKDNFQTPKLTEFHIVDAIIRQLNQTDVSVAHGGTKLRWRHFLESDFGMQSIAGYHPEETQSVLNQFIHFDYSVPYCKKDLQVQYPKLCDTFSSEDSAFSMLHLARYYNGCELQNQITKDDLQRVRTLFLLEALSLDQNQADLPGMLTRLIRHV</sequence>
<feature type="region of interest" description="Disordered" evidence="1">
    <location>
        <begin position="20"/>
        <end position="49"/>
    </location>
</feature>
<dbReference type="PANTHER" id="PTHR34835">
    <property type="entry name" value="OS07G0283600 PROTEIN-RELATED"/>
    <property type="match status" value="1"/>
</dbReference>
<protein>
    <submittedName>
        <fullName evidence="2">Uncharacterized protein</fullName>
    </submittedName>
</protein>
<proteinExistence type="predicted"/>
<evidence type="ECO:0000256" key="1">
    <source>
        <dbReference type="SAM" id="MobiDB-lite"/>
    </source>
</evidence>